<feature type="signal peptide" evidence="1">
    <location>
        <begin position="1"/>
        <end position="17"/>
    </location>
</feature>
<dbReference type="PANTHER" id="PTHR10963">
    <property type="entry name" value="GLYCOSYL HYDROLASE-RELATED"/>
    <property type="match status" value="1"/>
</dbReference>
<evidence type="ECO:0000256" key="1">
    <source>
        <dbReference type="SAM" id="SignalP"/>
    </source>
</evidence>
<dbReference type="InterPro" id="IPR000757">
    <property type="entry name" value="Beta-glucanase-like"/>
</dbReference>
<keyword evidence="4" id="KW-1185">Reference proteome</keyword>
<dbReference type="Gene3D" id="2.60.120.200">
    <property type="match status" value="1"/>
</dbReference>
<evidence type="ECO:0000259" key="2">
    <source>
        <dbReference type="PROSITE" id="PS51762"/>
    </source>
</evidence>
<organism evidence="3 4">
    <name type="scientific">Piedraia hortae CBS 480.64</name>
    <dbReference type="NCBI Taxonomy" id="1314780"/>
    <lineage>
        <taxon>Eukaryota</taxon>
        <taxon>Fungi</taxon>
        <taxon>Dikarya</taxon>
        <taxon>Ascomycota</taxon>
        <taxon>Pezizomycotina</taxon>
        <taxon>Dothideomycetes</taxon>
        <taxon>Dothideomycetidae</taxon>
        <taxon>Capnodiales</taxon>
        <taxon>Piedraiaceae</taxon>
        <taxon>Piedraia</taxon>
    </lineage>
</organism>
<dbReference type="CDD" id="cd02181">
    <property type="entry name" value="GH16_fungal_Lam16A_glucanase"/>
    <property type="match status" value="1"/>
</dbReference>
<keyword evidence="3" id="KW-0378">Hydrolase</keyword>
<dbReference type="SUPFAM" id="SSF49899">
    <property type="entry name" value="Concanavalin A-like lectins/glucanases"/>
    <property type="match status" value="1"/>
</dbReference>
<accession>A0A6A7C5C3</accession>
<name>A0A6A7C5C3_9PEZI</name>
<feature type="domain" description="GH16" evidence="2">
    <location>
        <begin position="58"/>
        <end position="308"/>
    </location>
</feature>
<sequence length="370" mass="39381">MFTTALVTVLLLQKVVAAPTPTSSSSEGVYTLVSDHSGTDFFSGFKFESITDPTQGYVRYVNTSVAQHEKLAGYIFNSTNSASTAYLGVDHSSTNLTSSGRKSTRITSYNKYSNGALVVADIRHMPLGVCGTWGALWMTGDNWPHSGEIDIIEGVNDNQFNSMTLHTSAGCSVSNETSTPMLGRLGSISDCDGLKNNNAGCGISAPEQANLAGGVSHPTAGSAFNAAGGGVYAMHWTAKGINIYLFPHNLVPNDLASGSPDPSSWTAQPLARFAGNDCDYAKKFSAQAITINTDLCGEWAGNVWNQTSCATQTGFATCEEFVKKRPDLLKEAYWEIGGVKVFQTEVGTVDGPGKGMVKRDVVGRWPIVRL</sequence>
<protein>
    <submittedName>
        <fullName evidence="3">Glycoside hydrolase family 16 protein</fullName>
    </submittedName>
</protein>
<dbReference type="OrthoDB" id="192832at2759"/>
<evidence type="ECO:0000313" key="3">
    <source>
        <dbReference type="EMBL" id="KAF2862249.1"/>
    </source>
</evidence>
<reference evidence="3" key="1">
    <citation type="journal article" date="2020" name="Stud. Mycol.">
        <title>101 Dothideomycetes genomes: a test case for predicting lifestyles and emergence of pathogens.</title>
        <authorList>
            <person name="Haridas S."/>
            <person name="Albert R."/>
            <person name="Binder M."/>
            <person name="Bloem J."/>
            <person name="Labutti K."/>
            <person name="Salamov A."/>
            <person name="Andreopoulos B."/>
            <person name="Baker S."/>
            <person name="Barry K."/>
            <person name="Bills G."/>
            <person name="Bluhm B."/>
            <person name="Cannon C."/>
            <person name="Castanera R."/>
            <person name="Culley D."/>
            <person name="Daum C."/>
            <person name="Ezra D."/>
            <person name="Gonzalez J."/>
            <person name="Henrissat B."/>
            <person name="Kuo A."/>
            <person name="Liang C."/>
            <person name="Lipzen A."/>
            <person name="Lutzoni F."/>
            <person name="Magnuson J."/>
            <person name="Mondo S."/>
            <person name="Nolan M."/>
            <person name="Ohm R."/>
            <person name="Pangilinan J."/>
            <person name="Park H.-J."/>
            <person name="Ramirez L."/>
            <person name="Alfaro M."/>
            <person name="Sun H."/>
            <person name="Tritt A."/>
            <person name="Yoshinaga Y."/>
            <person name="Zwiers L.-H."/>
            <person name="Turgeon B."/>
            <person name="Goodwin S."/>
            <person name="Spatafora J."/>
            <person name="Crous P."/>
            <person name="Grigoriev I."/>
        </authorList>
    </citation>
    <scope>NUCLEOTIDE SEQUENCE</scope>
    <source>
        <strain evidence="3">CBS 480.64</strain>
    </source>
</reference>
<dbReference type="PROSITE" id="PS51762">
    <property type="entry name" value="GH16_2"/>
    <property type="match status" value="1"/>
</dbReference>
<gene>
    <name evidence="3" type="ORF">K470DRAFT_281096</name>
</gene>
<evidence type="ECO:0000313" key="4">
    <source>
        <dbReference type="Proteomes" id="UP000799421"/>
    </source>
</evidence>
<dbReference type="Proteomes" id="UP000799421">
    <property type="component" value="Unassembled WGS sequence"/>
</dbReference>
<dbReference type="EMBL" id="MU005967">
    <property type="protein sequence ID" value="KAF2862249.1"/>
    <property type="molecule type" value="Genomic_DNA"/>
</dbReference>
<dbReference type="GO" id="GO:0004553">
    <property type="term" value="F:hydrolase activity, hydrolyzing O-glycosyl compounds"/>
    <property type="evidence" value="ECO:0007669"/>
    <property type="project" value="InterPro"/>
</dbReference>
<keyword evidence="1" id="KW-0732">Signal</keyword>
<dbReference type="GO" id="GO:0009251">
    <property type="term" value="P:glucan catabolic process"/>
    <property type="evidence" value="ECO:0007669"/>
    <property type="project" value="TreeGrafter"/>
</dbReference>
<dbReference type="InterPro" id="IPR050546">
    <property type="entry name" value="Glycosyl_Hydrlase_16"/>
</dbReference>
<dbReference type="Pfam" id="PF26113">
    <property type="entry name" value="GH16_XgeA"/>
    <property type="match status" value="1"/>
</dbReference>
<feature type="chain" id="PRO_5025539311" evidence="1">
    <location>
        <begin position="18"/>
        <end position="370"/>
    </location>
</feature>
<dbReference type="PANTHER" id="PTHR10963:SF24">
    <property type="entry name" value="GLYCOSIDASE C21B10.07-RELATED"/>
    <property type="match status" value="1"/>
</dbReference>
<proteinExistence type="predicted"/>
<dbReference type="AlphaFoldDB" id="A0A6A7C5C3"/>
<dbReference type="InterPro" id="IPR013320">
    <property type="entry name" value="ConA-like_dom_sf"/>
</dbReference>